<accession>A0A098B366</accession>
<organism evidence="2">
    <name type="scientific">Desulfitobacterium hafniense</name>
    <name type="common">Desulfitobacterium frappieri</name>
    <dbReference type="NCBI Taxonomy" id="49338"/>
    <lineage>
        <taxon>Bacteria</taxon>
        <taxon>Bacillati</taxon>
        <taxon>Bacillota</taxon>
        <taxon>Clostridia</taxon>
        <taxon>Eubacteriales</taxon>
        <taxon>Desulfitobacteriaceae</taxon>
        <taxon>Desulfitobacterium</taxon>
    </lineage>
</organism>
<evidence type="ECO:0000313" key="3">
    <source>
        <dbReference type="EMBL" id="KTE90111.1"/>
    </source>
</evidence>
<dbReference type="GO" id="GO:0016740">
    <property type="term" value="F:transferase activity"/>
    <property type="evidence" value="ECO:0007669"/>
    <property type="project" value="UniProtKB-KW"/>
</dbReference>
<dbReference type="InterPro" id="IPR043519">
    <property type="entry name" value="NT_sf"/>
</dbReference>
<dbReference type="CDD" id="cd05403">
    <property type="entry name" value="NT_KNTase_like"/>
    <property type="match status" value="1"/>
</dbReference>
<keyword evidence="2" id="KW-0808">Transferase</keyword>
<dbReference type="SUPFAM" id="SSF81301">
    <property type="entry name" value="Nucleotidyltransferase"/>
    <property type="match status" value="1"/>
</dbReference>
<name>A0A098B366_DESHA</name>
<evidence type="ECO:0000313" key="4">
    <source>
        <dbReference type="Proteomes" id="UP000054623"/>
    </source>
</evidence>
<dbReference type="AlphaFoldDB" id="A0A098B366"/>
<evidence type="ECO:0000313" key="2">
    <source>
        <dbReference type="EMBL" id="CDX02800.1"/>
    </source>
</evidence>
<reference evidence="2" key="1">
    <citation type="submission" date="2014-07" db="EMBL/GenBank/DDBJ databases">
        <authorList>
            <person name="Hornung V.Bastian."/>
        </authorList>
    </citation>
    <scope>NUCLEOTIDE SEQUENCE</scope>
    <source>
        <strain evidence="2">PCE-S</strain>
    </source>
</reference>
<dbReference type="Proteomes" id="UP000054623">
    <property type="component" value="Unassembled WGS sequence"/>
</dbReference>
<sequence length="103" mass="11395">MLDKGTVINTVTQYADAVTKEFSPAAIVLFGSYAKGEAHDESDIDVAVIFNGFSGDWLKASSLLWRLRRGISYDIEPHLLDTTDDKSGLVQHVFKTGQIIYQS</sequence>
<feature type="domain" description="Polymerase beta nucleotidyltransferase" evidence="1">
    <location>
        <begin position="18"/>
        <end position="102"/>
    </location>
</feature>
<dbReference type="Pfam" id="PF18765">
    <property type="entry name" value="Polbeta"/>
    <property type="match status" value="1"/>
</dbReference>
<dbReference type="RefSeq" id="WP_005811823.1">
    <property type="nucleotide sequence ID" value="NZ_CABKQQ010000034.1"/>
</dbReference>
<gene>
    <name evidence="3" type="ORF">AT727_09290</name>
    <name evidence="2" type="ORF">DPCES_2913</name>
</gene>
<dbReference type="InterPro" id="IPR041633">
    <property type="entry name" value="Polbeta"/>
</dbReference>
<evidence type="ECO:0000259" key="1">
    <source>
        <dbReference type="Pfam" id="PF18765"/>
    </source>
</evidence>
<proteinExistence type="predicted"/>
<reference evidence="3 4" key="2">
    <citation type="submission" date="2015-12" db="EMBL/GenBank/DDBJ databases">
        <title>Draft Genome Sequence of Desulfitobacterium hafniense Strain DH, a Sulfate-reducing Bacterium Isolated from Paddy Soils.</title>
        <authorList>
            <person name="Bao P."/>
            <person name="Zhang X."/>
            <person name="Li G."/>
        </authorList>
    </citation>
    <scope>NUCLEOTIDE SEQUENCE [LARGE SCALE GENOMIC DNA]</scope>
    <source>
        <strain evidence="3 4">DH</strain>
    </source>
</reference>
<dbReference type="Gene3D" id="3.30.460.10">
    <property type="entry name" value="Beta Polymerase, domain 2"/>
    <property type="match status" value="1"/>
</dbReference>
<dbReference type="OrthoDB" id="9816197at2"/>
<protein>
    <submittedName>
        <fullName evidence="3">DNA polymerase III subunit beta</fullName>
    </submittedName>
    <submittedName>
        <fullName evidence="2">Nucleotidyltransferase domain protein</fullName>
    </submittedName>
</protein>
<dbReference type="EMBL" id="LOCK01000050">
    <property type="protein sequence ID" value="KTE90111.1"/>
    <property type="molecule type" value="Genomic_DNA"/>
</dbReference>
<dbReference type="EMBL" id="LK996017">
    <property type="protein sequence ID" value="CDX02800.1"/>
    <property type="molecule type" value="Genomic_DNA"/>
</dbReference>
<dbReference type="PATRIC" id="fig|49338.4.peg.3131"/>